<gene>
    <name evidence="3" type="ORF">JW613_17940</name>
</gene>
<dbReference type="Pfam" id="PF13672">
    <property type="entry name" value="PP2C_2"/>
    <property type="match status" value="1"/>
</dbReference>
<feature type="region of interest" description="Disordered" evidence="1">
    <location>
        <begin position="1"/>
        <end position="93"/>
    </location>
</feature>
<evidence type="ECO:0000313" key="3">
    <source>
        <dbReference type="EMBL" id="MBO8200165.1"/>
    </source>
</evidence>
<proteinExistence type="predicted"/>
<comment type="caution">
    <text evidence="3">The sequence shown here is derived from an EMBL/GenBank/DDBJ whole genome shotgun (WGS) entry which is preliminary data.</text>
</comment>
<dbReference type="GeneID" id="96260496"/>
<feature type="compositionally biased region" description="Pro residues" evidence="1">
    <location>
        <begin position="52"/>
        <end position="88"/>
    </location>
</feature>
<accession>A0ABS3XXM5</accession>
<organism evidence="3 4">
    <name type="scientific">Streptomyces smyrnaeus</name>
    <dbReference type="NCBI Taxonomy" id="1387713"/>
    <lineage>
        <taxon>Bacteria</taxon>
        <taxon>Bacillati</taxon>
        <taxon>Actinomycetota</taxon>
        <taxon>Actinomycetes</taxon>
        <taxon>Kitasatosporales</taxon>
        <taxon>Streptomycetaceae</taxon>
        <taxon>Streptomyces</taxon>
    </lineage>
</organism>
<keyword evidence="4" id="KW-1185">Reference proteome</keyword>
<dbReference type="EMBL" id="JAFFZM010000010">
    <property type="protein sequence ID" value="MBO8200165.1"/>
    <property type="molecule type" value="Genomic_DNA"/>
</dbReference>
<feature type="compositionally biased region" description="Basic and acidic residues" evidence="1">
    <location>
        <begin position="28"/>
        <end position="41"/>
    </location>
</feature>
<dbReference type="InterPro" id="IPR001932">
    <property type="entry name" value="PPM-type_phosphatase-like_dom"/>
</dbReference>
<evidence type="ECO:0000259" key="2">
    <source>
        <dbReference type="Pfam" id="PF13672"/>
    </source>
</evidence>
<sequence length="390" mass="40773">MSGQEAQGDAEHPDWWAQLYDPQAADTGRTRARDTLDERYRSASRTLTDTPVPVPEPAPEPAPGPAPAEAPTTPPPSPSPPPSRPPAEAPAGVLPAAEPASLGEVVPDTVVEGTRYGCAVLRAASVRGERARQAGELRTDALLVVRFGAGQDGLLLCVVAAGARSGPDGHRAAREACHSIGAAVGRSSARLAEDIRRDRRSALQPGLHRLTDRTFGRLRAQAAALGLEPEQYTVDLRCLLLPADPRCRTRVFFGSGAGGLLRLRDGGWQDVELSATTSPAPVGDAVIGRDPAAGAAAVRDGFTPAEPSEPARTEPFRFRCHVAQPEDVLLLCSPGLAEPLRAEPPFADRLAADWAAPGAQPPGLAAYLTALQGGVDGCEGDRTAVTVWEG</sequence>
<feature type="domain" description="PPM-type phosphatase" evidence="2">
    <location>
        <begin position="127"/>
        <end position="359"/>
    </location>
</feature>
<protein>
    <submittedName>
        <fullName evidence="3">Protein phosphatase 2C domain-containing protein</fullName>
    </submittedName>
</protein>
<dbReference type="Proteomes" id="UP000721954">
    <property type="component" value="Unassembled WGS sequence"/>
</dbReference>
<evidence type="ECO:0000256" key="1">
    <source>
        <dbReference type="SAM" id="MobiDB-lite"/>
    </source>
</evidence>
<dbReference type="RefSeq" id="WP_209211831.1">
    <property type="nucleotide sequence ID" value="NZ_JAFFZM010000010.1"/>
</dbReference>
<evidence type="ECO:0000313" key="4">
    <source>
        <dbReference type="Proteomes" id="UP000721954"/>
    </source>
</evidence>
<reference evidence="3 4" key="1">
    <citation type="submission" date="2021-02" db="EMBL/GenBank/DDBJ databases">
        <title>Streptomyces spirodelae sp. nov., isolated from duckweed.</title>
        <authorList>
            <person name="Saimee Y."/>
            <person name="Duangmal K."/>
        </authorList>
    </citation>
    <scope>NUCLEOTIDE SEQUENCE [LARGE SCALE GENOMIC DNA]</scope>
    <source>
        <strain evidence="3 4">DSM 42105</strain>
    </source>
</reference>
<name>A0ABS3XXM5_9ACTN</name>